<dbReference type="InterPro" id="IPR021878">
    <property type="entry name" value="TgpA_N"/>
</dbReference>
<protein>
    <submittedName>
        <fullName evidence="4">DUF3488 and transglutaminase-like domain-containing protein</fullName>
    </submittedName>
</protein>
<dbReference type="InterPro" id="IPR038765">
    <property type="entry name" value="Papain-like_cys_pep_sf"/>
</dbReference>
<dbReference type="PANTHER" id="PTHR42736">
    <property type="entry name" value="PROTEIN-GLUTAMINE GAMMA-GLUTAMYLTRANSFERASE"/>
    <property type="match status" value="1"/>
</dbReference>
<keyword evidence="2" id="KW-0472">Membrane</keyword>
<dbReference type="InterPro" id="IPR052901">
    <property type="entry name" value="Bact_TGase-like"/>
</dbReference>
<keyword evidence="2" id="KW-1133">Transmembrane helix</keyword>
<feature type="region of interest" description="Disordered" evidence="1">
    <location>
        <begin position="667"/>
        <end position="702"/>
    </location>
</feature>
<proteinExistence type="predicted"/>
<feature type="transmembrane region" description="Helical" evidence="2">
    <location>
        <begin position="637"/>
        <end position="657"/>
    </location>
</feature>
<accession>A0A9X1S6A4</accession>
<name>A0A9X1S6A4_9MICC</name>
<feature type="transmembrane region" description="Helical" evidence="2">
    <location>
        <begin position="86"/>
        <end position="110"/>
    </location>
</feature>
<evidence type="ECO:0000313" key="5">
    <source>
        <dbReference type="Proteomes" id="UP001139264"/>
    </source>
</evidence>
<dbReference type="SMART" id="SM00460">
    <property type="entry name" value="TGc"/>
    <property type="match status" value="1"/>
</dbReference>
<gene>
    <name evidence="4" type="ORF">LJ751_09630</name>
</gene>
<evidence type="ECO:0000256" key="1">
    <source>
        <dbReference type="SAM" id="MobiDB-lite"/>
    </source>
</evidence>
<reference evidence="4" key="1">
    <citation type="submission" date="2021-10" db="EMBL/GenBank/DDBJ databases">
        <title>Novel species in genus Arthrobacter.</title>
        <authorList>
            <person name="Liu Y."/>
        </authorList>
    </citation>
    <scope>NUCLEOTIDE SEQUENCE</scope>
    <source>
        <strain evidence="4">Zg-Y809</strain>
    </source>
</reference>
<dbReference type="Gene3D" id="3.10.620.30">
    <property type="match status" value="1"/>
</dbReference>
<dbReference type="Proteomes" id="UP001139264">
    <property type="component" value="Unassembled WGS sequence"/>
</dbReference>
<dbReference type="EMBL" id="JAJFZP010000007">
    <property type="protein sequence ID" value="MCC3269623.1"/>
    <property type="molecule type" value="Genomic_DNA"/>
</dbReference>
<feature type="transmembrane region" description="Helical" evidence="2">
    <location>
        <begin position="165"/>
        <end position="185"/>
    </location>
</feature>
<dbReference type="Pfam" id="PF11992">
    <property type="entry name" value="TgpA_N"/>
    <property type="match status" value="1"/>
</dbReference>
<dbReference type="RefSeq" id="WP_227908013.1">
    <property type="nucleotide sequence ID" value="NZ_CP095461.1"/>
</dbReference>
<feature type="domain" description="Transglutaminase-like" evidence="3">
    <location>
        <begin position="494"/>
        <end position="574"/>
    </location>
</feature>
<organism evidence="4 5">
    <name type="scientific">Arthrobacter gengyunqii</name>
    <dbReference type="NCBI Taxonomy" id="2886940"/>
    <lineage>
        <taxon>Bacteria</taxon>
        <taxon>Bacillati</taxon>
        <taxon>Actinomycetota</taxon>
        <taxon>Actinomycetes</taxon>
        <taxon>Micrococcales</taxon>
        <taxon>Micrococcaceae</taxon>
        <taxon>Arthrobacter</taxon>
    </lineage>
</organism>
<dbReference type="Pfam" id="PF01841">
    <property type="entry name" value="Transglut_core"/>
    <property type="match status" value="1"/>
</dbReference>
<feature type="transmembrane region" description="Helical" evidence="2">
    <location>
        <begin position="141"/>
        <end position="158"/>
    </location>
</feature>
<evidence type="ECO:0000313" key="4">
    <source>
        <dbReference type="EMBL" id="MCC3269623.1"/>
    </source>
</evidence>
<feature type="compositionally biased region" description="Polar residues" evidence="1">
    <location>
        <begin position="334"/>
        <end position="347"/>
    </location>
</feature>
<feature type="transmembrane region" description="Helical" evidence="2">
    <location>
        <begin position="230"/>
        <end position="251"/>
    </location>
</feature>
<feature type="compositionally biased region" description="Pro residues" evidence="1">
    <location>
        <begin position="14"/>
        <end position="26"/>
    </location>
</feature>
<sequence>MTDVLSRPAANTPAGPPPPPRATPRPPWDWTAAGASTVAVLLCSLSLHGVLDGWSWLRPLTLTTAAVVAAMAAARRFRFPTALVPAAGLAALAVALTWLFAAPTALLGLVPSGATLERGSQLLAEAQATIMNQVPPVLADPGIVFIACLGTGLIALLVDTLATTLRMPAASGLGLLSLLIVPAVLKPESIGAFPFILAGAGYLLILATGSWQERPHSVADTVRRPPRSQVGAAAGIGAAALVLALSLPAALPGFTQGTFPQGSRLNIWTGQSGLNPVVALGNDLRQPSASGRIRYATDSPQSLYLRSTTLEDFSGRRWSPDLREDSRRAGLQGMSVSESNQQAPSVQPVTTRVMSETYASPWLLAPYAPVRVSGALGPYSWDPKTMTIISGDDTAAGELDYEVQSLAPNLTQADLQNLGPAPKDAVDPIFTSLPEDLPASIRDAARTATEGANGPYEQAMAIQAYLRSPQFAYSLDAPVEGGYDGNGIEVLDLFLQEKSGYCIHFAAAMAVMARESGIPSRMALGFAPGRSTGNSLTGDNGQDLREFEVDSRDAHAWPELYFDGLGWIRFEPTPSRGSVPAYAVAPRSDLSQIRDDERDLEAGNPTPPQPAPSASPSAPAPPAAAPAQPAETQAGRFAGVGLGVAAAAAALLSPWALRRRRRSIRRNLLGSGRTGSAGAGDPRSGGPSGTASSRHRQGGPAALAWDEASDTGVDYGYVPQKAESPRTYALRLAHDARLPENSAAALERLRSAYEREVYAAPGAGTQEPAGGTGLAGGSGRAGSRPTPDPFTGLWSDATAVQEGLEASATWATRLRARFFPASLASRFRH</sequence>
<evidence type="ECO:0000256" key="2">
    <source>
        <dbReference type="SAM" id="Phobius"/>
    </source>
</evidence>
<dbReference type="SUPFAM" id="SSF54001">
    <property type="entry name" value="Cysteine proteinases"/>
    <property type="match status" value="1"/>
</dbReference>
<feature type="region of interest" description="Disordered" evidence="1">
    <location>
        <begin position="325"/>
        <end position="347"/>
    </location>
</feature>
<keyword evidence="2" id="KW-0812">Transmembrane</keyword>
<comment type="caution">
    <text evidence="4">The sequence shown here is derived from an EMBL/GenBank/DDBJ whole genome shotgun (WGS) entry which is preliminary data.</text>
</comment>
<feature type="compositionally biased region" description="Pro residues" evidence="1">
    <location>
        <begin position="605"/>
        <end position="624"/>
    </location>
</feature>
<dbReference type="InterPro" id="IPR002931">
    <property type="entry name" value="Transglutaminase-like"/>
</dbReference>
<feature type="region of interest" description="Disordered" evidence="1">
    <location>
        <begin position="598"/>
        <end position="631"/>
    </location>
</feature>
<feature type="transmembrane region" description="Helical" evidence="2">
    <location>
        <begin position="191"/>
        <end position="209"/>
    </location>
</feature>
<dbReference type="AlphaFoldDB" id="A0A9X1S6A4"/>
<evidence type="ECO:0000259" key="3">
    <source>
        <dbReference type="SMART" id="SM00460"/>
    </source>
</evidence>
<dbReference type="PANTHER" id="PTHR42736:SF1">
    <property type="entry name" value="PROTEIN-GLUTAMINE GAMMA-GLUTAMYLTRANSFERASE"/>
    <property type="match status" value="1"/>
</dbReference>
<feature type="region of interest" description="Disordered" evidence="1">
    <location>
        <begin position="1"/>
        <end position="26"/>
    </location>
</feature>
<feature type="compositionally biased region" description="Gly residues" evidence="1">
    <location>
        <begin position="770"/>
        <end position="780"/>
    </location>
</feature>
<feature type="region of interest" description="Disordered" evidence="1">
    <location>
        <begin position="760"/>
        <end position="792"/>
    </location>
</feature>